<sequence>MFLILAKPLQKLFNSSSTALQHLSTSLNNLQQLTTTYNNLQQLDLCSLQH</sequence>
<name>U9TF80_RHIID</name>
<dbReference type="HOGENOM" id="CLU_3125760_0_0_1"/>
<dbReference type="EMBL" id="KI291112">
    <property type="protein sequence ID" value="ESA06810.1"/>
    <property type="molecule type" value="Genomic_DNA"/>
</dbReference>
<reference evidence="1" key="1">
    <citation type="submission" date="2013-07" db="EMBL/GenBank/DDBJ databases">
        <title>The genome of an arbuscular mycorrhizal fungus provides insights into the evolution of the oldest plant symbiosis.</title>
        <authorList>
            <consortium name="DOE Joint Genome Institute"/>
            <person name="Tisserant E."/>
            <person name="Malbreil M."/>
            <person name="Kuo A."/>
            <person name="Kohler A."/>
            <person name="Symeonidi A."/>
            <person name="Balestrini R."/>
            <person name="Charron P."/>
            <person name="Duensing N."/>
            <person name="Frei-dit-Frey N."/>
            <person name="Gianinazzi-Pearson V."/>
            <person name="Gilbert B."/>
            <person name="Handa Y."/>
            <person name="Hijri M."/>
            <person name="Kaul R."/>
            <person name="Kawaguchi M."/>
            <person name="Krajinski F."/>
            <person name="Lammers P."/>
            <person name="Lapierre D."/>
            <person name="Masclaux F.G."/>
            <person name="Murat C."/>
            <person name="Morin E."/>
            <person name="Ndikumana S."/>
            <person name="Pagni M."/>
            <person name="Petitpierre D."/>
            <person name="Requena N."/>
            <person name="Rosikiewicz P."/>
            <person name="Riley R."/>
            <person name="Saito K."/>
            <person name="San Clemente H."/>
            <person name="Shapiro H."/>
            <person name="van Tuinen D."/>
            <person name="Becard G."/>
            <person name="Bonfante P."/>
            <person name="Paszkowski U."/>
            <person name="Shachar-Hill Y."/>
            <person name="Young J.P."/>
            <person name="Sanders I.R."/>
            <person name="Henrissat B."/>
            <person name="Rensing S.A."/>
            <person name="Grigoriev I.V."/>
            <person name="Corradi N."/>
            <person name="Roux C."/>
            <person name="Martin F."/>
        </authorList>
    </citation>
    <scope>NUCLEOTIDE SEQUENCE</scope>
    <source>
        <strain evidence="1">DAOM 197198</strain>
    </source>
</reference>
<organism evidence="1">
    <name type="scientific">Rhizophagus irregularis (strain DAOM 181602 / DAOM 197198 / MUCL 43194)</name>
    <name type="common">Arbuscular mycorrhizal fungus</name>
    <name type="synonym">Glomus intraradices</name>
    <dbReference type="NCBI Taxonomy" id="747089"/>
    <lineage>
        <taxon>Eukaryota</taxon>
        <taxon>Fungi</taxon>
        <taxon>Fungi incertae sedis</taxon>
        <taxon>Mucoromycota</taxon>
        <taxon>Glomeromycotina</taxon>
        <taxon>Glomeromycetes</taxon>
        <taxon>Glomerales</taxon>
        <taxon>Glomeraceae</taxon>
        <taxon>Rhizophagus</taxon>
    </lineage>
</organism>
<gene>
    <name evidence="1" type="ORF">GLOINDRAFT_33680</name>
</gene>
<accession>U9TF80</accession>
<protein>
    <submittedName>
        <fullName evidence="1">Uncharacterized protein</fullName>
    </submittedName>
</protein>
<proteinExistence type="predicted"/>
<evidence type="ECO:0000313" key="1">
    <source>
        <dbReference type="EMBL" id="ESA06810.1"/>
    </source>
</evidence>
<dbReference type="AlphaFoldDB" id="U9TF80"/>